<dbReference type="Gene3D" id="2.102.10.10">
    <property type="entry name" value="Rieske [2Fe-2S] iron-sulphur domain"/>
    <property type="match status" value="1"/>
</dbReference>
<keyword evidence="4" id="KW-0411">Iron-sulfur</keyword>
<evidence type="ECO:0000256" key="1">
    <source>
        <dbReference type="ARBA" id="ARBA00022714"/>
    </source>
</evidence>
<organism evidence="6 7">
    <name type="scientific">Rhodovulum sulfidophilum</name>
    <name type="common">Rhodobacter sulfidophilus</name>
    <dbReference type="NCBI Taxonomy" id="35806"/>
    <lineage>
        <taxon>Bacteria</taxon>
        <taxon>Pseudomonadati</taxon>
        <taxon>Pseudomonadota</taxon>
        <taxon>Alphaproteobacteria</taxon>
        <taxon>Rhodobacterales</taxon>
        <taxon>Paracoccaceae</taxon>
        <taxon>Rhodovulum</taxon>
    </lineage>
</organism>
<evidence type="ECO:0000256" key="3">
    <source>
        <dbReference type="ARBA" id="ARBA00023004"/>
    </source>
</evidence>
<dbReference type="NCBIfam" id="TIGR02377">
    <property type="entry name" value="MocE_fam_FeS"/>
    <property type="match status" value="1"/>
</dbReference>
<evidence type="ECO:0000313" key="7">
    <source>
        <dbReference type="Proteomes" id="UP000249185"/>
    </source>
</evidence>
<dbReference type="EMBL" id="QFPW01000006">
    <property type="protein sequence ID" value="PZQ49917.1"/>
    <property type="molecule type" value="Genomic_DNA"/>
</dbReference>
<dbReference type="PROSITE" id="PS51296">
    <property type="entry name" value="RIESKE"/>
    <property type="match status" value="1"/>
</dbReference>
<dbReference type="InterPro" id="IPR017941">
    <property type="entry name" value="Rieske_2Fe-2S"/>
</dbReference>
<evidence type="ECO:0000313" key="6">
    <source>
        <dbReference type="EMBL" id="PZQ49917.1"/>
    </source>
</evidence>
<dbReference type="GO" id="GO:0046872">
    <property type="term" value="F:metal ion binding"/>
    <property type="evidence" value="ECO:0007669"/>
    <property type="project" value="UniProtKB-KW"/>
</dbReference>
<evidence type="ECO:0000256" key="4">
    <source>
        <dbReference type="ARBA" id="ARBA00023014"/>
    </source>
</evidence>
<keyword evidence="2" id="KW-0479">Metal-binding</keyword>
<feature type="domain" description="Rieske" evidence="5">
    <location>
        <begin position="9"/>
        <end position="105"/>
    </location>
</feature>
<dbReference type="InterPro" id="IPR036922">
    <property type="entry name" value="Rieske_2Fe-2S_sf"/>
</dbReference>
<dbReference type="AlphaFoldDB" id="A0A2W5PYC4"/>
<dbReference type="SUPFAM" id="SSF50022">
    <property type="entry name" value="ISP domain"/>
    <property type="match status" value="1"/>
</dbReference>
<dbReference type="CDD" id="cd03528">
    <property type="entry name" value="Rieske_RO_ferredoxin"/>
    <property type="match status" value="1"/>
</dbReference>
<keyword evidence="1" id="KW-0001">2Fe-2S</keyword>
<evidence type="ECO:0000259" key="5">
    <source>
        <dbReference type="PROSITE" id="PS51296"/>
    </source>
</evidence>
<gene>
    <name evidence="6" type="ORF">DI556_10720</name>
</gene>
<proteinExistence type="predicted"/>
<accession>A0A2W5PYC4</accession>
<dbReference type="GO" id="GO:0051537">
    <property type="term" value="F:2 iron, 2 sulfur cluster binding"/>
    <property type="evidence" value="ECO:0007669"/>
    <property type="project" value="UniProtKB-KW"/>
</dbReference>
<keyword evidence="3" id="KW-0408">Iron</keyword>
<dbReference type="Pfam" id="PF00355">
    <property type="entry name" value="Rieske"/>
    <property type="match status" value="1"/>
</dbReference>
<sequence length="108" mass="11859">MTTAAATWITACQLEDIEQEGALRFDHGSRTFAIYRAPDDSVWCTDGLCTHEAIHLADGLVMDYEVECPKHSGAFDYRSGEALRLPACRNLRVYPAEVVDGAVRIAVG</sequence>
<comment type="caution">
    <text evidence="6">The sequence shown here is derived from an EMBL/GenBank/DDBJ whole genome shotgun (WGS) entry which is preliminary data.</text>
</comment>
<dbReference type="Proteomes" id="UP000249185">
    <property type="component" value="Unassembled WGS sequence"/>
</dbReference>
<dbReference type="InterPro" id="IPR012747">
    <property type="entry name" value="MocE_2FeS"/>
</dbReference>
<reference evidence="6 7" key="1">
    <citation type="submission" date="2017-08" db="EMBL/GenBank/DDBJ databases">
        <title>Infants hospitalized years apart are colonized by the same room-sourced microbial strains.</title>
        <authorList>
            <person name="Brooks B."/>
            <person name="Olm M.R."/>
            <person name="Firek B.A."/>
            <person name="Baker R."/>
            <person name="Thomas B.C."/>
            <person name="Morowitz M.J."/>
            <person name="Banfield J.F."/>
        </authorList>
    </citation>
    <scope>NUCLEOTIDE SEQUENCE [LARGE SCALE GENOMIC DNA]</scope>
    <source>
        <strain evidence="6">S2_005_002_R2_34</strain>
    </source>
</reference>
<name>A0A2W5PYC4_RHOSU</name>
<evidence type="ECO:0000256" key="2">
    <source>
        <dbReference type="ARBA" id="ARBA00022723"/>
    </source>
</evidence>
<protein>
    <submittedName>
        <fullName evidence="6">Rieske family ferredoxin</fullName>
    </submittedName>
</protein>